<dbReference type="InterPro" id="IPR036390">
    <property type="entry name" value="WH_DNA-bd_sf"/>
</dbReference>
<dbReference type="AlphaFoldDB" id="A0A7C9V740"/>
<dbReference type="EMBL" id="JAAKZG010000005">
    <property type="protein sequence ID" value="NGN42004.1"/>
    <property type="molecule type" value="Genomic_DNA"/>
</dbReference>
<dbReference type="PANTHER" id="PTHR33164:SF5">
    <property type="entry name" value="ORGANIC HYDROPEROXIDE RESISTANCE TRANSCRIPTIONAL REGULATOR"/>
    <property type="match status" value="1"/>
</dbReference>
<protein>
    <submittedName>
        <fullName evidence="7">MarR family transcriptional regulator</fullName>
    </submittedName>
</protein>
<dbReference type="Pfam" id="PF22381">
    <property type="entry name" value="Staph_reg_Sar_Rot"/>
    <property type="match status" value="1"/>
</dbReference>
<evidence type="ECO:0000256" key="1">
    <source>
        <dbReference type="ARBA" id="ARBA00004496"/>
    </source>
</evidence>
<dbReference type="InterPro" id="IPR011991">
    <property type="entry name" value="ArsR-like_HTH"/>
</dbReference>
<dbReference type="InterPro" id="IPR055166">
    <property type="entry name" value="Transc_reg_Sar_Rot_HTH"/>
</dbReference>
<evidence type="ECO:0000256" key="2">
    <source>
        <dbReference type="ARBA" id="ARBA00022490"/>
    </source>
</evidence>
<sequence length="164" mass="18400">MTEKSLTESQAREASRANTALKLERQLCFALYSASSLFTRLYRPLLEPLGLTYPQYLVMLVLWERSPLTVSEIGAALGLDSATLTPLLKRLEAAGYVTRRRDATDERRVLVQPTERGVELKEQAKDVQKELLCRLPLPASELTALHETLGRLNRGMRNAGETES</sequence>
<dbReference type="InterPro" id="IPR036388">
    <property type="entry name" value="WH-like_DNA-bd_sf"/>
</dbReference>
<dbReference type="SUPFAM" id="SSF46785">
    <property type="entry name" value="Winged helix' DNA-binding domain"/>
    <property type="match status" value="1"/>
</dbReference>
<keyword evidence="4" id="KW-0238">DNA-binding</keyword>
<evidence type="ECO:0000259" key="6">
    <source>
        <dbReference type="PROSITE" id="PS50995"/>
    </source>
</evidence>
<keyword evidence="3" id="KW-0805">Transcription regulation</keyword>
<evidence type="ECO:0000313" key="8">
    <source>
        <dbReference type="Proteomes" id="UP000481252"/>
    </source>
</evidence>
<keyword evidence="2" id="KW-0963">Cytoplasm</keyword>
<dbReference type="FunFam" id="1.10.10.10:FF:000163">
    <property type="entry name" value="MarR family transcriptional regulator"/>
    <property type="match status" value="1"/>
</dbReference>
<dbReference type="RefSeq" id="WP_165118000.1">
    <property type="nucleotide sequence ID" value="NZ_JAAKZG010000005.1"/>
</dbReference>
<dbReference type="PANTHER" id="PTHR33164">
    <property type="entry name" value="TRANSCRIPTIONAL REGULATOR, MARR FAMILY"/>
    <property type="match status" value="1"/>
</dbReference>
<gene>
    <name evidence="7" type="ORF">G6N74_13110</name>
</gene>
<feature type="domain" description="HTH marR-type" evidence="6">
    <location>
        <begin position="24"/>
        <end position="154"/>
    </location>
</feature>
<evidence type="ECO:0000313" key="7">
    <source>
        <dbReference type="EMBL" id="NGN42004.1"/>
    </source>
</evidence>
<name>A0A7C9V740_9HYPH</name>
<dbReference type="Proteomes" id="UP000481252">
    <property type="component" value="Unassembled WGS sequence"/>
</dbReference>
<dbReference type="PROSITE" id="PS50995">
    <property type="entry name" value="HTH_MARR_2"/>
    <property type="match status" value="1"/>
</dbReference>
<evidence type="ECO:0000256" key="3">
    <source>
        <dbReference type="ARBA" id="ARBA00023015"/>
    </source>
</evidence>
<accession>A0A7C9V740</accession>
<dbReference type="Gene3D" id="1.10.10.10">
    <property type="entry name" value="Winged helix-like DNA-binding domain superfamily/Winged helix DNA-binding domain"/>
    <property type="match status" value="1"/>
</dbReference>
<dbReference type="GO" id="GO:0003677">
    <property type="term" value="F:DNA binding"/>
    <property type="evidence" value="ECO:0007669"/>
    <property type="project" value="UniProtKB-KW"/>
</dbReference>
<dbReference type="InterPro" id="IPR039422">
    <property type="entry name" value="MarR/SlyA-like"/>
</dbReference>
<dbReference type="SMART" id="SM00347">
    <property type="entry name" value="HTH_MARR"/>
    <property type="match status" value="1"/>
</dbReference>
<comment type="subcellular location">
    <subcellularLocation>
        <location evidence="1">Cytoplasm</location>
    </subcellularLocation>
</comment>
<organism evidence="7 8">
    <name type="scientific">Mesorhizobium zhangyense</name>
    <dbReference type="NCBI Taxonomy" id="1776730"/>
    <lineage>
        <taxon>Bacteria</taxon>
        <taxon>Pseudomonadati</taxon>
        <taxon>Pseudomonadota</taxon>
        <taxon>Alphaproteobacteria</taxon>
        <taxon>Hyphomicrobiales</taxon>
        <taxon>Phyllobacteriaceae</taxon>
        <taxon>Mesorhizobium</taxon>
    </lineage>
</organism>
<reference evidence="7 8" key="1">
    <citation type="submission" date="2020-02" db="EMBL/GenBank/DDBJ databases">
        <title>Genome sequence of the type strain CGMCC 1.15528 of Mesorhizobium zhangyense.</title>
        <authorList>
            <person name="Gao J."/>
            <person name="Sun J."/>
        </authorList>
    </citation>
    <scope>NUCLEOTIDE SEQUENCE [LARGE SCALE GENOMIC DNA]</scope>
    <source>
        <strain evidence="7 8">CGMCC 1.15528</strain>
    </source>
</reference>
<dbReference type="InterPro" id="IPR000835">
    <property type="entry name" value="HTH_MarR-typ"/>
</dbReference>
<dbReference type="PRINTS" id="PR00598">
    <property type="entry name" value="HTHMARR"/>
</dbReference>
<keyword evidence="5" id="KW-0804">Transcription</keyword>
<dbReference type="GO" id="GO:0003700">
    <property type="term" value="F:DNA-binding transcription factor activity"/>
    <property type="evidence" value="ECO:0007669"/>
    <property type="project" value="InterPro"/>
</dbReference>
<evidence type="ECO:0000256" key="4">
    <source>
        <dbReference type="ARBA" id="ARBA00023125"/>
    </source>
</evidence>
<evidence type="ECO:0000256" key="5">
    <source>
        <dbReference type="ARBA" id="ARBA00023163"/>
    </source>
</evidence>
<comment type="caution">
    <text evidence="7">The sequence shown here is derived from an EMBL/GenBank/DDBJ whole genome shotgun (WGS) entry which is preliminary data.</text>
</comment>
<dbReference type="CDD" id="cd00090">
    <property type="entry name" value="HTH_ARSR"/>
    <property type="match status" value="1"/>
</dbReference>
<proteinExistence type="predicted"/>
<dbReference type="GO" id="GO:0005737">
    <property type="term" value="C:cytoplasm"/>
    <property type="evidence" value="ECO:0007669"/>
    <property type="project" value="UniProtKB-SubCell"/>
</dbReference>
<keyword evidence="8" id="KW-1185">Reference proteome</keyword>
<dbReference type="GO" id="GO:0006950">
    <property type="term" value="P:response to stress"/>
    <property type="evidence" value="ECO:0007669"/>
    <property type="project" value="TreeGrafter"/>
</dbReference>